<protein>
    <recommendedName>
        <fullName evidence="15">ATP synthase subunit b</fullName>
    </recommendedName>
    <alternativeName>
        <fullName evidence="15">ATP synthase F(0) sector subunit b</fullName>
    </alternativeName>
    <alternativeName>
        <fullName evidence="15">ATPase subunit I</fullName>
    </alternativeName>
    <alternativeName>
        <fullName evidence="15">F-type ATPase subunit b</fullName>
        <shortName evidence="15">F-ATPase subunit b</shortName>
    </alternativeName>
</protein>
<feature type="region of interest" description="Disordered" evidence="18">
    <location>
        <begin position="141"/>
        <end position="160"/>
    </location>
</feature>
<organism evidence="19 20">
    <name type="scientific">Rhodovibrio salinarum</name>
    <dbReference type="NCBI Taxonomy" id="1087"/>
    <lineage>
        <taxon>Bacteria</taxon>
        <taxon>Pseudomonadati</taxon>
        <taxon>Pseudomonadota</taxon>
        <taxon>Alphaproteobacteria</taxon>
        <taxon>Rhodospirillales</taxon>
        <taxon>Rhodovibrionaceae</taxon>
        <taxon>Rhodovibrio</taxon>
    </lineage>
</organism>
<keyword evidence="6 15" id="KW-0375">Hydrogen ion transport</keyword>
<dbReference type="InterPro" id="IPR005864">
    <property type="entry name" value="ATP_synth_F0_bsu_bac"/>
</dbReference>
<reference evidence="19" key="1">
    <citation type="submission" date="2017-08" db="EMBL/GenBank/DDBJ databases">
        <authorList>
            <person name="Imhoff J.F."/>
            <person name="Rahn T."/>
            <person name="Kuenzel S."/>
            <person name="Neulinger S.C."/>
        </authorList>
    </citation>
    <scope>NUCLEOTIDE SEQUENCE</scope>
    <source>
        <strain evidence="19">DSM 9154</strain>
    </source>
</reference>
<evidence type="ECO:0000256" key="9">
    <source>
        <dbReference type="ARBA" id="ARBA00023136"/>
    </source>
</evidence>
<comment type="caution">
    <text evidence="19">The sequence shown here is derived from an EMBL/GenBank/DDBJ whole genome shotgun (WGS) entry which is preliminary data.</text>
</comment>
<comment type="subunit">
    <text evidence="13">F-type ATPases have 2 components, F(1) - the catalytic core - and F(0) - the membrane proton channel. F(1) has five subunits: alpha(3), beta(3), gamma(1), delta(1), epsilon(1). F(0) has four main subunits: a(1), b(2) and c(10-14). The alpha and beta chains form an alternating ring which encloses part of the gamma chain. F(1) is attached to F(0) by a central stalk formed by the gamma and epsilon chains, while a peripheral stalk is formed by the delta and b chains.</text>
</comment>
<dbReference type="RefSeq" id="WP_027287709.1">
    <property type="nucleotide sequence ID" value="NZ_NRRE01000032.1"/>
</dbReference>
<keyword evidence="10 15" id="KW-0066">ATP synthesis</keyword>
<keyword evidence="3 15" id="KW-1003">Cell membrane</keyword>
<evidence type="ECO:0000256" key="12">
    <source>
        <dbReference type="ARBA" id="ARBA00025614"/>
    </source>
</evidence>
<comment type="subunit">
    <text evidence="15">F-type ATPases have 2 components, F(1) - the catalytic core - and F(0) - the membrane proton channel. F(1) has five subunits: alpha(3), beta(3), gamma(1), delta(1), epsilon(1). F(0) has three main subunits: a(1), b(2) and c(10-14). The alpha and beta chains form an alternating ring which encloses part of the gamma chain. F(1) is attached to F(0) by a central stalk formed by the gamma and epsilon chains, while a peripheral stalk is formed by the delta and b chains.</text>
</comment>
<proteinExistence type="inferred from homology"/>
<evidence type="ECO:0000256" key="15">
    <source>
        <dbReference type="HAMAP-Rule" id="MF_01398"/>
    </source>
</evidence>
<dbReference type="CDD" id="cd06503">
    <property type="entry name" value="ATP-synt_Fo_b"/>
    <property type="match status" value="1"/>
</dbReference>
<comment type="function">
    <text evidence="11 15">F(1)F(0) ATP synthase produces ATP from ADP in the presence of a proton or sodium gradient. F-type ATPases consist of two structural domains, F(1) containing the extramembraneous catalytic core and F(0) containing the membrane proton channel, linked together by a central stalk and a peripheral stalk. During catalysis, ATP synthesis in the catalytic domain of F(1) is coupled via a rotary mechanism of the central stalk subunits to proton translocation.</text>
</comment>
<keyword evidence="5 15" id="KW-0812">Transmembrane</keyword>
<dbReference type="Proteomes" id="UP000778970">
    <property type="component" value="Unassembled WGS sequence"/>
</dbReference>
<dbReference type="GO" id="GO:0012505">
    <property type="term" value="C:endomembrane system"/>
    <property type="evidence" value="ECO:0007669"/>
    <property type="project" value="UniProtKB-SubCell"/>
</dbReference>
<keyword evidence="17" id="KW-0175">Coiled coil</keyword>
<comment type="function">
    <text evidence="12">Component of the F(0) channel, it forms part of the peripheral stalk, linking F(1) to F(0). The b'-subunit is a diverged and duplicated form of b found in plants and photosynthetic bacteria.</text>
</comment>
<reference evidence="19" key="2">
    <citation type="journal article" date="2020" name="Microorganisms">
        <title>Osmotic Adaptation and Compatible Solute Biosynthesis of Phototrophic Bacteria as Revealed from Genome Analyses.</title>
        <authorList>
            <person name="Imhoff J.F."/>
            <person name="Rahn T."/>
            <person name="Kunzel S."/>
            <person name="Keller A."/>
            <person name="Neulinger S.C."/>
        </authorList>
    </citation>
    <scope>NUCLEOTIDE SEQUENCE</scope>
    <source>
        <strain evidence="19">DSM 9154</strain>
    </source>
</reference>
<evidence type="ECO:0000256" key="16">
    <source>
        <dbReference type="RuleBase" id="RU003848"/>
    </source>
</evidence>
<evidence type="ECO:0000256" key="2">
    <source>
        <dbReference type="ARBA" id="ARBA00022448"/>
    </source>
</evidence>
<evidence type="ECO:0000256" key="4">
    <source>
        <dbReference type="ARBA" id="ARBA00022547"/>
    </source>
</evidence>
<keyword evidence="9 15" id="KW-0472">Membrane</keyword>
<comment type="subcellular location">
    <subcellularLocation>
        <location evidence="15">Cell membrane</location>
        <topology evidence="15">Single-pass membrane protein</topology>
    </subcellularLocation>
    <subcellularLocation>
        <location evidence="14">Endomembrane system</location>
        <topology evidence="14">Single-pass membrane protein</topology>
    </subcellularLocation>
</comment>
<evidence type="ECO:0000256" key="1">
    <source>
        <dbReference type="ARBA" id="ARBA00005513"/>
    </source>
</evidence>
<dbReference type="GO" id="GO:0046961">
    <property type="term" value="F:proton-transporting ATPase activity, rotational mechanism"/>
    <property type="evidence" value="ECO:0007669"/>
    <property type="project" value="TreeGrafter"/>
</dbReference>
<evidence type="ECO:0000313" key="19">
    <source>
        <dbReference type="EMBL" id="MBK1698974.1"/>
    </source>
</evidence>
<dbReference type="PANTHER" id="PTHR33445">
    <property type="entry name" value="ATP SYNTHASE SUBUNIT B', CHLOROPLASTIC"/>
    <property type="match status" value="1"/>
</dbReference>
<dbReference type="GO" id="GO:0005886">
    <property type="term" value="C:plasma membrane"/>
    <property type="evidence" value="ECO:0007669"/>
    <property type="project" value="UniProtKB-SubCell"/>
</dbReference>
<evidence type="ECO:0000256" key="13">
    <source>
        <dbReference type="ARBA" id="ARBA00026054"/>
    </source>
</evidence>
<dbReference type="GO" id="GO:0045259">
    <property type="term" value="C:proton-transporting ATP synthase complex"/>
    <property type="evidence" value="ECO:0007669"/>
    <property type="project" value="UniProtKB-KW"/>
</dbReference>
<evidence type="ECO:0000256" key="17">
    <source>
        <dbReference type="SAM" id="Coils"/>
    </source>
</evidence>
<dbReference type="InterPro" id="IPR050059">
    <property type="entry name" value="ATP_synthase_B_chain"/>
</dbReference>
<keyword evidence="2 15" id="KW-0813">Transport</keyword>
<gene>
    <name evidence="15 19" type="primary">atpF</name>
    <name evidence="19" type="ORF">CKO21_17160</name>
</gene>
<feature type="coiled-coil region" evidence="17">
    <location>
        <begin position="29"/>
        <end position="114"/>
    </location>
</feature>
<evidence type="ECO:0000256" key="5">
    <source>
        <dbReference type="ARBA" id="ARBA00022692"/>
    </source>
</evidence>
<name>A0A934QLP4_9PROT</name>
<keyword evidence="7 15" id="KW-1133">Transmembrane helix</keyword>
<evidence type="ECO:0000313" key="20">
    <source>
        <dbReference type="Proteomes" id="UP000778970"/>
    </source>
</evidence>
<accession>A0A934QLP4</accession>
<keyword evidence="8 15" id="KW-0406">Ion transport</keyword>
<dbReference type="InterPro" id="IPR002146">
    <property type="entry name" value="ATP_synth_b/b'su_bac/chlpt"/>
</dbReference>
<evidence type="ECO:0000256" key="10">
    <source>
        <dbReference type="ARBA" id="ARBA00023310"/>
    </source>
</evidence>
<evidence type="ECO:0000256" key="14">
    <source>
        <dbReference type="ARBA" id="ARBA00037847"/>
    </source>
</evidence>
<feature type="transmembrane region" description="Helical" evidence="15">
    <location>
        <begin position="6"/>
        <end position="25"/>
    </location>
</feature>
<dbReference type="Pfam" id="PF00430">
    <property type="entry name" value="ATP-synt_B"/>
    <property type="match status" value="1"/>
</dbReference>
<keyword evidence="20" id="KW-1185">Reference proteome</keyword>
<dbReference type="HAMAP" id="MF_01398">
    <property type="entry name" value="ATP_synth_b_bprime"/>
    <property type="match status" value="1"/>
</dbReference>
<dbReference type="PANTHER" id="PTHR33445:SF1">
    <property type="entry name" value="ATP SYNTHASE SUBUNIT B"/>
    <property type="match status" value="1"/>
</dbReference>
<evidence type="ECO:0000256" key="7">
    <source>
        <dbReference type="ARBA" id="ARBA00022989"/>
    </source>
</evidence>
<dbReference type="GO" id="GO:0046933">
    <property type="term" value="F:proton-transporting ATP synthase activity, rotational mechanism"/>
    <property type="evidence" value="ECO:0007669"/>
    <property type="project" value="UniProtKB-UniRule"/>
</dbReference>
<evidence type="ECO:0000256" key="18">
    <source>
        <dbReference type="SAM" id="MobiDB-lite"/>
    </source>
</evidence>
<dbReference type="NCBIfam" id="TIGR01144">
    <property type="entry name" value="ATP_synt_b"/>
    <property type="match status" value="1"/>
</dbReference>
<sequence length="160" mass="18832">MLQSTTFWVAIAFFIFVAIVGYYGLRPILRTLDARGQKIRKDIDEAEKLREEAQRQLADYKKKQREAQREADEILQHAKTEAKRMRERAERDLEEQIKRRERLTMEKIEQAEAQALAEVRNRAADIAVRATEQLLRDNMSDTHQKQLVDSTIEGVRKNLH</sequence>
<dbReference type="AlphaFoldDB" id="A0A934QLP4"/>
<dbReference type="EMBL" id="NRRE01000032">
    <property type="protein sequence ID" value="MBK1698974.1"/>
    <property type="molecule type" value="Genomic_DNA"/>
</dbReference>
<comment type="similarity">
    <text evidence="1 15 16">Belongs to the ATPase B chain family.</text>
</comment>
<evidence type="ECO:0000256" key="11">
    <source>
        <dbReference type="ARBA" id="ARBA00025198"/>
    </source>
</evidence>
<evidence type="ECO:0000256" key="6">
    <source>
        <dbReference type="ARBA" id="ARBA00022781"/>
    </source>
</evidence>
<keyword evidence="4 15" id="KW-0138">CF(0)</keyword>
<evidence type="ECO:0000256" key="3">
    <source>
        <dbReference type="ARBA" id="ARBA00022475"/>
    </source>
</evidence>
<evidence type="ECO:0000256" key="8">
    <source>
        <dbReference type="ARBA" id="ARBA00023065"/>
    </source>
</evidence>